<organism evidence="3 4">
    <name type="scientific">Rhodotorula graminis (strain WP1)</name>
    <dbReference type="NCBI Taxonomy" id="578459"/>
    <lineage>
        <taxon>Eukaryota</taxon>
        <taxon>Fungi</taxon>
        <taxon>Dikarya</taxon>
        <taxon>Basidiomycota</taxon>
        <taxon>Pucciniomycotina</taxon>
        <taxon>Microbotryomycetes</taxon>
        <taxon>Sporidiobolales</taxon>
        <taxon>Sporidiobolaceae</taxon>
        <taxon>Rhodotorula</taxon>
    </lineage>
</organism>
<dbReference type="PANTHER" id="PTHR40629:SF1">
    <property type="entry name" value="PRO41 PROTEIN"/>
    <property type="match status" value="1"/>
</dbReference>
<gene>
    <name evidence="3" type="ORF">RHOBADRAFT_56477</name>
</gene>
<feature type="transmembrane region" description="Helical" evidence="1">
    <location>
        <begin position="138"/>
        <end position="156"/>
    </location>
</feature>
<protein>
    <recommendedName>
        <fullName evidence="2">DUF7727 domain-containing protein</fullName>
    </recommendedName>
</protein>
<evidence type="ECO:0000259" key="2">
    <source>
        <dbReference type="Pfam" id="PF24853"/>
    </source>
</evidence>
<dbReference type="Proteomes" id="UP000053890">
    <property type="component" value="Unassembled WGS sequence"/>
</dbReference>
<evidence type="ECO:0000313" key="3">
    <source>
        <dbReference type="EMBL" id="KPV71639.1"/>
    </source>
</evidence>
<sequence length="181" mass="19707">MGVLIWHDWARLLALTSAFSVGWAAIWAFFYRKFFWDFVGATLGPGGLVPPPSAAIFVKIIVDFPVLQVINLVNALVTLGLEWPLPPVARLKIHGSMSFRVALYIWCTGAACELALPQTRASRPATISDTWTCSPAAFVYQTAFPALFYLVAAMAYGRALAKGETIASEHKPAASPRPVKV</sequence>
<dbReference type="RefSeq" id="XP_018267688.1">
    <property type="nucleotide sequence ID" value="XM_018418365.1"/>
</dbReference>
<dbReference type="OrthoDB" id="2110422at2759"/>
<keyword evidence="1" id="KW-0472">Membrane</keyword>
<keyword evidence="1" id="KW-1133">Transmembrane helix</keyword>
<dbReference type="OMA" id="AYFWAYS"/>
<dbReference type="EMBL" id="KQ474092">
    <property type="protein sequence ID" value="KPV71639.1"/>
    <property type="molecule type" value="Genomic_DNA"/>
</dbReference>
<keyword evidence="1" id="KW-0812">Transmembrane</keyword>
<feature type="domain" description="DUF7727" evidence="2">
    <location>
        <begin position="1"/>
        <end position="111"/>
    </location>
</feature>
<dbReference type="GeneID" id="28978812"/>
<evidence type="ECO:0000256" key="1">
    <source>
        <dbReference type="SAM" id="Phobius"/>
    </source>
</evidence>
<keyword evidence="4" id="KW-1185">Reference proteome</keyword>
<proteinExistence type="predicted"/>
<evidence type="ECO:0000313" key="4">
    <source>
        <dbReference type="Proteomes" id="UP000053890"/>
    </source>
</evidence>
<feature type="transmembrane region" description="Helical" evidence="1">
    <location>
        <begin position="12"/>
        <end position="34"/>
    </location>
</feature>
<dbReference type="PANTHER" id="PTHR40629">
    <property type="entry name" value="PRO41 PROTEIN"/>
    <property type="match status" value="1"/>
</dbReference>
<name>A0A0P9GFR4_RHOGW</name>
<accession>A0A0P9GFR4</accession>
<dbReference type="Pfam" id="PF24853">
    <property type="entry name" value="DUF7727"/>
    <property type="match status" value="1"/>
</dbReference>
<dbReference type="InterPro" id="IPR056144">
    <property type="entry name" value="DUF7727"/>
</dbReference>
<dbReference type="AlphaFoldDB" id="A0A0P9GFR4"/>
<reference evidence="3 4" key="1">
    <citation type="journal article" date="2015" name="Front. Microbiol.">
        <title>Genome sequence of the plant growth promoting endophytic yeast Rhodotorula graminis WP1.</title>
        <authorList>
            <person name="Firrincieli A."/>
            <person name="Otillar R."/>
            <person name="Salamov A."/>
            <person name="Schmutz J."/>
            <person name="Khan Z."/>
            <person name="Redman R.S."/>
            <person name="Fleck N.D."/>
            <person name="Lindquist E."/>
            <person name="Grigoriev I.V."/>
            <person name="Doty S.L."/>
        </authorList>
    </citation>
    <scope>NUCLEOTIDE SEQUENCE [LARGE SCALE GENOMIC DNA]</scope>
    <source>
        <strain evidence="3 4">WP1</strain>
    </source>
</reference>